<comment type="similarity">
    <text evidence="2">Belongs to the TMEM9 family.</text>
</comment>
<sequence>MKSMSLAAIFLCILIPSFETKQFMPNGCYCFCPPYQNLSAMTFWKKEFQDDCNCLYTMEPMPVPRHEAEAYCLLCDCKFVERNNPATKIILIVLLSVFGAVLLLKVFSVVVKYFIHKPDAYTKPLHNEEVSEDPHT</sequence>
<evidence type="ECO:0000313" key="12">
    <source>
        <dbReference type="RefSeq" id="XP_013909391.1"/>
    </source>
</evidence>
<evidence type="ECO:0000313" key="15">
    <source>
        <dbReference type="RefSeq" id="XP_013909395.1"/>
    </source>
</evidence>
<dbReference type="RefSeq" id="XP_013909395.1">
    <property type="nucleotide sequence ID" value="XM_014053920.1"/>
</dbReference>
<dbReference type="RefSeq" id="XP_013909393.1">
    <property type="nucleotide sequence ID" value="XM_014053918.1"/>
</dbReference>
<feature type="chain" id="PRO_5044636573" evidence="7">
    <location>
        <begin position="21"/>
        <end position="136"/>
    </location>
</feature>
<dbReference type="RefSeq" id="XP_013909388.1">
    <property type="nucleotide sequence ID" value="XM_014053913.1"/>
</dbReference>
<dbReference type="KEGG" id="tsr:106539193"/>
<dbReference type="RefSeq" id="XP_013909391.1">
    <property type="nucleotide sequence ID" value="XM_014053916.1"/>
</dbReference>
<feature type="signal peptide" evidence="7">
    <location>
        <begin position="1"/>
        <end position="20"/>
    </location>
</feature>
<dbReference type="PANTHER" id="PTHR13064">
    <property type="entry name" value="TRANSMEMBRANE PROTEIN 9 FAMILY MEMBER"/>
    <property type="match status" value="1"/>
</dbReference>
<protein>
    <submittedName>
        <fullName evidence="9 10">Transmembrane protein 9-like</fullName>
    </submittedName>
</protein>
<dbReference type="GeneID" id="106539193"/>
<evidence type="ECO:0000256" key="4">
    <source>
        <dbReference type="ARBA" id="ARBA00022989"/>
    </source>
</evidence>
<evidence type="ECO:0000256" key="2">
    <source>
        <dbReference type="ARBA" id="ARBA00007264"/>
    </source>
</evidence>
<dbReference type="RefSeq" id="XP_013909397.1">
    <property type="nucleotide sequence ID" value="XM_014053922.1"/>
</dbReference>
<gene>
    <name evidence="9 10 11 12 13 14 15 16 17 18 19" type="primary">LOC106539193</name>
</gene>
<keyword evidence="7" id="KW-0732">Signal</keyword>
<dbReference type="InterPro" id="IPR008853">
    <property type="entry name" value="TMEM9/TMEM9B"/>
</dbReference>
<organism evidence="8 13">
    <name type="scientific">Thamnophis sirtalis</name>
    <dbReference type="NCBI Taxonomy" id="35019"/>
    <lineage>
        <taxon>Eukaryota</taxon>
        <taxon>Metazoa</taxon>
        <taxon>Chordata</taxon>
        <taxon>Craniata</taxon>
        <taxon>Vertebrata</taxon>
        <taxon>Euteleostomi</taxon>
        <taxon>Lepidosauria</taxon>
        <taxon>Squamata</taxon>
        <taxon>Bifurcata</taxon>
        <taxon>Unidentata</taxon>
        <taxon>Episquamata</taxon>
        <taxon>Toxicofera</taxon>
        <taxon>Serpentes</taxon>
        <taxon>Colubroidea</taxon>
        <taxon>Colubridae</taxon>
        <taxon>Natricinae</taxon>
        <taxon>Thamnophis</taxon>
    </lineage>
</organism>
<evidence type="ECO:0000313" key="19">
    <source>
        <dbReference type="RefSeq" id="XP_013909399.1"/>
    </source>
</evidence>
<dbReference type="RefSeq" id="XP_013909392.1">
    <property type="nucleotide sequence ID" value="XM_014053917.1"/>
</dbReference>
<evidence type="ECO:0000256" key="1">
    <source>
        <dbReference type="ARBA" id="ARBA00004370"/>
    </source>
</evidence>
<dbReference type="RefSeq" id="XP_013909389.1">
    <property type="nucleotide sequence ID" value="XM_014053914.1"/>
</dbReference>
<evidence type="ECO:0000313" key="17">
    <source>
        <dbReference type="RefSeq" id="XP_013909397.1"/>
    </source>
</evidence>
<reference evidence="9 10" key="1">
    <citation type="submission" date="2025-04" db="UniProtKB">
        <authorList>
            <consortium name="RefSeq"/>
        </authorList>
    </citation>
    <scope>IDENTIFICATION</scope>
    <source>
        <tissue evidence="9 10">Skeletal muscle</tissue>
    </source>
</reference>
<dbReference type="OrthoDB" id="9026846at2759"/>
<evidence type="ECO:0000256" key="5">
    <source>
        <dbReference type="ARBA" id="ARBA00023136"/>
    </source>
</evidence>
<evidence type="ECO:0000256" key="6">
    <source>
        <dbReference type="SAM" id="Phobius"/>
    </source>
</evidence>
<comment type="subcellular location">
    <subcellularLocation>
        <location evidence="1">Membrane</location>
    </subcellularLocation>
</comment>
<dbReference type="RefSeq" id="XP_013909399.1">
    <property type="nucleotide sequence ID" value="XM_014053924.1"/>
</dbReference>
<proteinExistence type="inferred from homology"/>
<dbReference type="RefSeq" id="XP_013909390.1">
    <property type="nucleotide sequence ID" value="XM_014053915.1"/>
</dbReference>
<evidence type="ECO:0000313" key="18">
    <source>
        <dbReference type="RefSeq" id="XP_013909398.1"/>
    </source>
</evidence>
<keyword evidence="3 6" id="KW-0812">Transmembrane</keyword>
<dbReference type="RefSeq" id="XP_013909398.1">
    <property type="nucleotide sequence ID" value="XM_014053923.1"/>
</dbReference>
<dbReference type="GO" id="GO:0005765">
    <property type="term" value="C:lysosomal membrane"/>
    <property type="evidence" value="ECO:0007669"/>
    <property type="project" value="InterPro"/>
</dbReference>
<keyword evidence="5 6" id="KW-0472">Membrane</keyword>
<evidence type="ECO:0000256" key="7">
    <source>
        <dbReference type="SAM" id="SignalP"/>
    </source>
</evidence>
<dbReference type="PANTHER" id="PTHR13064:SF1">
    <property type="entry name" value="PROTON-TRANSPORTING V-TYPE ATPASE COMPLEX ASSEMBLY REGULATOR TMEM9"/>
    <property type="match status" value="1"/>
</dbReference>
<keyword evidence="4 6" id="KW-1133">Transmembrane helix</keyword>
<evidence type="ECO:0000313" key="11">
    <source>
        <dbReference type="RefSeq" id="XP_013909390.1"/>
    </source>
</evidence>
<dbReference type="AlphaFoldDB" id="A0A6I9X6D0"/>
<evidence type="ECO:0000313" key="9">
    <source>
        <dbReference type="RefSeq" id="XP_013909388.1"/>
    </source>
</evidence>
<keyword evidence="8" id="KW-1185">Reference proteome</keyword>
<dbReference type="Pfam" id="PF05434">
    <property type="entry name" value="Tmemb_9"/>
    <property type="match status" value="1"/>
</dbReference>
<dbReference type="Proteomes" id="UP000504617">
    <property type="component" value="Unplaced"/>
</dbReference>
<evidence type="ECO:0000256" key="3">
    <source>
        <dbReference type="ARBA" id="ARBA00022692"/>
    </source>
</evidence>
<name>A0A6I9X6D0_9SAUR</name>
<evidence type="ECO:0000313" key="10">
    <source>
        <dbReference type="RefSeq" id="XP_013909389.1"/>
    </source>
</evidence>
<evidence type="ECO:0000313" key="8">
    <source>
        <dbReference type="Proteomes" id="UP000504617"/>
    </source>
</evidence>
<feature type="transmembrane region" description="Helical" evidence="6">
    <location>
        <begin position="89"/>
        <end position="115"/>
    </location>
</feature>
<accession>A0A6I9X6D0</accession>
<evidence type="ECO:0000313" key="13">
    <source>
        <dbReference type="RefSeq" id="XP_013909392.1"/>
    </source>
</evidence>
<evidence type="ECO:0000313" key="14">
    <source>
        <dbReference type="RefSeq" id="XP_013909393.1"/>
    </source>
</evidence>
<evidence type="ECO:0000313" key="16">
    <source>
        <dbReference type="RefSeq" id="XP_013909396.1"/>
    </source>
</evidence>
<dbReference type="RefSeq" id="XP_013909396.1">
    <property type="nucleotide sequence ID" value="XM_014053921.1"/>
</dbReference>